<reference evidence="2 3" key="1">
    <citation type="submission" date="2020-04" db="EMBL/GenBank/DDBJ databases">
        <authorList>
            <person name="De Canck E."/>
        </authorList>
    </citation>
    <scope>NUCLEOTIDE SEQUENCE [LARGE SCALE GENOMIC DNA]</scope>
    <source>
        <strain evidence="2 3">LMG 3441</strain>
    </source>
</reference>
<evidence type="ECO:0000313" key="2">
    <source>
        <dbReference type="EMBL" id="CAB3681154.1"/>
    </source>
</evidence>
<sequence length="70" mass="7917">MATIETHDSTSCFMDENPGGVFGSRYGRDRRYWTAWARADRLAPTDCHPGVMDDYGTLVPVPRPPRPPQH</sequence>
<proteinExistence type="predicted"/>
<dbReference type="EMBL" id="CADIJQ010000001">
    <property type="protein sequence ID" value="CAB3681154.1"/>
    <property type="molecule type" value="Genomic_DNA"/>
</dbReference>
<feature type="region of interest" description="Disordered" evidence="1">
    <location>
        <begin position="47"/>
        <end position="70"/>
    </location>
</feature>
<gene>
    <name evidence="2" type="ORF">LMG3441_01601</name>
</gene>
<feature type="region of interest" description="Disordered" evidence="1">
    <location>
        <begin position="1"/>
        <end position="20"/>
    </location>
</feature>
<protein>
    <submittedName>
        <fullName evidence="2">Uncharacterized protein</fullName>
    </submittedName>
</protein>
<evidence type="ECO:0000256" key="1">
    <source>
        <dbReference type="SAM" id="MobiDB-lite"/>
    </source>
</evidence>
<organism evidence="2 3">
    <name type="scientific">Achromobacter kerstersii</name>
    <dbReference type="NCBI Taxonomy" id="1353890"/>
    <lineage>
        <taxon>Bacteria</taxon>
        <taxon>Pseudomonadati</taxon>
        <taxon>Pseudomonadota</taxon>
        <taxon>Betaproteobacteria</taxon>
        <taxon>Burkholderiales</taxon>
        <taxon>Alcaligenaceae</taxon>
        <taxon>Achromobacter</taxon>
    </lineage>
</organism>
<accession>A0A6S6ZM59</accession>
<name>A0A6S6ZM59_9BURK</name>
<evidence type="ECO:0000313" key="3">
    <source>
        <dbReference type="Proteomes" id="UP000494269"/>
    </source>
</evidence>
<dbReference type="Proteomes" id="UP000494269">
    <property type="component" value="Unassembled WGS sequence"/>
</dbReference>
<keyword evidence="3" id="KW-1185">Reference proteome</keyword>
<dbReference type="AlphaFoldDB" id="A0A6S6ZM59"/>
<feature type="compositionally biased region" description="Pro residues" evidence="1">
    <location>
        <begin position="61"/>
        <end position="70"/>
    </location>
</feature>